<feature type="transmembrane region" description="Helical" evidence="5">
    <location>
        <begin position="152"/>
        <end position="174"/>
    </location>
</feature>
<name>A0A2A8CXY2_9BACT</name>
<dbReference type="Proteomes" id="UP000220102">
    <property type="component" value="Unassembled WGS sequence"/>
</dbReference>
<comment type="caution">
    <text evidence="7">The sequence shown here is derived from an EMBL/GenBank/DDBJ whole genome shotgun (WGS) entry which is preliminary data.</text>
</comment>
<evidence type="ECO:0000256" key="6">
    <source>
        <dbReference type="SAM" id="MobiDB-lite"/>
    </source>
</evidence>
<accession>A0A2A8CXY2</accession>
<dbReference type="OrthoDB" id="9777044at2"/>
<keyword evidence="3 5" id="KW-1133">Transmembrane helix</keyword>
<dbReference type="InterPro" id="IPR002033">
    <property type="entry name" value="TatC"/>
</dbReference>
<dbReference type="GO" id="GO:0033281">
    <property type="term" value="C:TAT protein transport complex"/>
    <property type="evidence" value="ECO:0007669"/>
    <property type="project" value="UniProtKB-UniRule"/>
</dbReference>
<feature type="transmembrane region" description="Helical" evidence="5">
    <location>
        <begin position="50"/>
        <end position="71"/>
    </location>
</feature>
<dbReference type="NCBIfam" id="TIGR00945">
    <property type="entry name" value="tatC"/>
    <property type="match status" value="1"/>
</dbReference>
<keyword evidence="8" id="KW-1185">Reference proteome</keyword>
<gene>
    <name evidence="5 7" type="primary">tatC</name>
    <name evidence="7" type="ORF">CRI94_09685</name>
</gene>
<comment type="function">
    <text evidence="5">Part of the twin-arginine translocation (Tat) system that transports large folded proteins containing a characteristic twin-arginine motif in their signal peptide across membranes.</text>
</comment>
<sequence length="290" mass="32393">MPDATPSDTESRPGIQGDGSVEPGESTSDPVMESGNMSLLDHLEDLRWTIIKGCSGFVVGIIVSVVLRQWIINDVLIGPTRTSFFMYDLLGINAKELNLLNRTITGQFFADIGTLVVVGVIIGSPVFVYFFWKFIEPALYPEERGGMRFAAIFAALFFFTGVSFGYLILTPLALQFFASYELSAQIENQFDIMTYFSMVTFWAFGSGLLFEMPVVMYFLGKVGLITPEFMRTHRKYALLIVLVIGAFLTPPDPISQLIVALPLLLLYEFSILVVAWVTKKRRKELGMLDA</sequence>
<reference evidence="7 8" key="1">
    <citation type="submission" date="2017-10" db="EMBL/GenBank/DDBJ databases">
        <title>Draft genome of Longibacter Salinarum.</title>
        <authorList>
            <person name="Goh K.M."/>
            <person name="Shamsir M.S."/>
            <person name="Lim S.W."/>
        </authorList>
    </citation>
    <scope>NUCLEOTIDE SEQUENCE [LARGE SCALE GENOMIC DNA]</scope>
    <source>
        <strain evidence="7 8">KCTC 52045</strain>
    </source>
</reference>
<evidence type="ECO:0000256" key="2">
    <source>
        <dbReference type="ARBA" id="ARBA00022692"/>
    </source>
</evidence>
<keyword evidence="5" id="KW-0813">Transport</keyword>
<comment type="similarity">
    <text evidence="5">Belongs to the TatC family.</text>
</comment>
<dbReference type="EMBL" id="PDEQ01000004">
    <property type="protein sequence ID" value="PEN13572.1"/>
    <property type="molecule type" value="Genomic_DNA"/>
</dbReference>
<evidence type="ECO:0000256" key="3">
    <source>
        <dbReference type="ARBA" id="ARBA00022989"/>
    </source>
</evidence>
<proteinExistence type="inferred from homology"/>
<feature type="transmembrane region" description="Helical" evidence="5">
    <location>
        <begin position="254"/>
        <end position="277"/>
    </location>
</feature>
<evidence type="ECO:0000313" key="8">
    <source>
        <dbReference type="Proteomes" id="UP000220102"/>
    </source>
</evidence>
<dbReference type="AlphaFoldDB" id="A0A2A8CXY2"/>
<evidence type="ECO:0000256" key="4">
    <source>
        <dbReference type="ARBA" id="ARBA00023136"/>
    </source>
</evidence>
<dbReference type="PRINTS" id="PR01840">
    <property type="entry name" value="TATCFAMILY"/>
</dbReference>
<organism evidence="7 8">
    <name type="scientific">Longibacter salinarum</name>
    <dbReference type="NCBI Taxonomy" id="1850348"/>
    <lineage>
        <taxon>Bacteria</taxon>
        <taxon>Pseudomonadati</taxon>
        <taxon>Rhodothermota</taxon>
        <taxon>Rhodothermia</taxon>
        <taxon>Rhodothermales</taxon>
        <taxon>Salisaetaceae</taxon>
        <taxon>Longibacter</taxon>
    </lineage>
</organism>
<dbReference type="Pfam" id="PF00902">
    <property type="entry name" value="TatC"/>
    <property type="match status" value="1"/>
</dbReference>
<keyword evidence="5" id="KW-0653">Protein transport</keyword>
<keyword evidence="2 5" id="KW-0812">Transmembrane</keyword>
<evidence type="ECO:0000313" key="7">
    <source>
        <dbReference type="EMBL" id="PEN13572.1"/>
    </source>
</evidence>
<comment type="subcellular location">
    <subcellularLocation>
        <location evidence="5">Cell membrane</location>
        <topology evidence="5">Multi-pass membrane protein</topology>
    </subcellularLocation>
    <subcellularLocation>
        <location evidence="1">Membrane</location>
        <topology evidence="1">Multi-pass membrane protein</topology>
    </subcellularLocation>
</comment>
<dbReference type="RefSeq" id="WP_098075494.1">
    <property type="nucleotide sequence ID" value="NZ_PDEQ01000004.1"/>
</dbReference>
<evidence type="ECO:0000256" key="1">
    <source>
        <dbReference type="ARBA" id="ARBA00004141"/>
    </source>
</evidence>
<keyword evidence="5" id="KW-1003">Cell membrane</keyword>
<dbReference type="PANTHER" id="PTHR30371:SF0">
    <property type="entry name" value="SEC-INDEPENDENT PROTEIN TRANSLOCASE PROTEIN TATC, CHLOROPLASTIC-RELATED"/>
    <property type="match status" value="1"/>
</dbReference>
<feature type="transmembrane region" description="Helical" evidence="5">
    <location>
        <begin position="194"/>
        <end position="220"/>
    </location>
</feature>
<keyword evidence="4 5" id="KW-0472">Membrane</keyword>
<feature type="transmembrane region" description="Helical" evidence="5">
    <location>
        <begin position="232"/>
        <end position="248"/>
    </location>
</feature>
<dbReference type="GO" id="GO:0065002">
    <property type="term" value="P:intracellular protein transmembrane transport"/>
    <property type="evidence" value="ECO:0007669"/>
    <property type="project" value="TreeGrafter"/>
</dbReference>
<dbReference type="GO" id="GO:0043953">
    <property type="term" value="P:protein transport by the Tat complex"/>
    <property type="evidence" value="ECO:0007669"/>
    <property type="project" value="UniProtKB-UniRule"/>
</dbReference>
<protein>
    <recommendedName>
        <fullName evidence="5">Sec-independent protein translocase protein TatC</fullName>
    </recommendedName>
</protein>
<dbReference type="GO" id="GO:0009977">
    <property type="term" value="F:proton motive force dependent protein transmembrane transporter activity"/>
    <property type="evidence" value="ECO:0007669"/>
    <property type="project" value="TreeGrafter"/>
</dbReference>
<feature type="region of interest" description="Disordered" evidence="6">
    <location>
        <begin position="1"/>
        <end position="30"/>
    </location>
</feature>
<comment type="subunit">
    <text evidence="5">Forms a complex with TatA.</text>
</comment>
<keyword evidence="5" id="KW-0811">Translocation</keyword>
<evidence type="ECO:0000256" key="5">
    <source>
        <dbReference type="HAMAP-Rule" id="MF_00902"/>
    </source>
</evidence>
<dbReference type="HAMAP" id="MF_00902">
    <property type="entry name" value="TatC"/>
    <property type="match status" value="1"/>
</dbReference>
<dbReference type="PANTHER" id="PTHR30371">
    <property type="entry name" value="SEC-INDEPENDENT PROTEIN TRANSLOCASE PROTEIN TATC"/>
    <property type="match status" value="1"/>
</dbReference>
<feature type="transmembrane region" description="Helical" evidence="5">
    <location>
        <begin position="108"/>
        <end position="132"/>
    </location>
</feature>